<name>A0A0F9E4A3_9ZZZZ</name>
<dbReference type="InterPro" id="IPR011050">
    <property type="entry name" value="Pectin_lyase_fold/virulence"/>
</dbReference>
<gene>
    <name evidence="1" type="ORF">LCGC14_2121090</name>
</gene>
<dbReference type="EMBL" id="LAZR01026411">
    <property type="protein sequence ID" value="KKL68829.1"/>
    <property type="molecule type" value="Genomic_DNA"/>
</dbReference>
<evidence type="ECO:0000313" key="1">
    <source>
        <dbReference type="EMBL" id="KKL68829.1"/>
    </source>
</evidence>
<reference evidence="1" key="1">
    <citation type="journal article" date="2015" name="Nature">
        <title>Complex archaea that bridge the gap between prokaryotes and eukaryotes.</title>
        <authorList>
            <person name="Spang A."/>
            <person name="Saw J.H."/>
            <person name="Jorgensen S.L."/>
            <person name="Zaremba-Niedzwiedzka K."/>
            <person name="Martijn J."/>
            <person name="Lind A.E."/>
            <person name="van Eijk R."/>
            <person name="Schleper C."/>
            <person name="Guy L."/>
            <person name="Ettema T.J."/>
        </authorList>
    </citation>
    <scope>NUCLEOTIDE SEQUENCE</scope>
</reference>
<protein>
    <recommendedName>
        <fullName evidence="2">Pectate lyase superfamily protein domain-containing protein</fullName>
    </recommendedName>
</protein>
<sequence length="256" mass="26438">MGFTNYPNGLTSLGSPLPDGGRYSSPWATHYFVAGDNGSDSSAGTDPANDFLTIQKACTTALAGDVIYIRPKSYTLGTGFARYTEDVVIAQGGTAGSGSTATRAGISLIGVTPRGMPSDFLGVRWKFTTNTNLNIEAPATHIEGIGFFAEASTAAVHIETDGATRSKGGTDGSSLYNCAIKGDPGITANGGNEVQIVNCRFQAKFDGTVSGINYTGSSNAVSRPLIQGCEFIGGNANNMSGPPIQGAAPWYDAIIR</sequence>
<dbReference type="InterPro" id="IPR012334">
    <property type="entry name" value="Pectin_lyas_fold"/>
</dbReference>
<proteinExistence type="predicted"/>
<dbReference type="AlphaFoldDB" id="A0A0F9E4A3"/>
<feature type="non-terminal residue" evidence="1">
    <location>
        <position position="256"/>
    </location>
</feature>
<dbReference type="Gene3D" id="2.160.20.10">
    <property type="entry name" value="Single-stranded right-handed beta-helix, Pectin lyase-like"/>
    <property type="match status" value="1"/>
</dbReference>
<dbReference type="SUPFAM" id="SSF51126">
    <property type="entry name" value="Pectin lyase-like"/>
    <property type="match status" value="1"/>
</dbReference>
<evidence type="ECO:0008006" key="2">
    <source>
        <dbReference type="Google" id="ProtNLM"/>
    </source>
</evidence>
<comment type="caution">
    <text evidence="1">The sequence shown here is derived from an EMBL/GenBank/DDBJ whole genome shotgun (WGS) entry which is preliminary data.</text>
</comment>
<organism evidence="1">
    <name type="scientific">marine sediment metagenome</name>
    <dbReference type="NCBI Taxonomy" id="412755"/>
    <lineage>
        <taxon>unclassified sequences</taxon>
        <taxon>metagenomes</taxon>
        <taxon>ecological metagenomes</taxon>
    </lineage>
</organism>
<accession>A0A0F9E4A3</accession>